<keyword evidence="4" id="KW-1185">Reference proteome</keyword>
<gene>
    <name evidence="3" type="ORF">C7M84_004426</name>
</gene>
<name>A0A423TKK5_PENVA</name>
<keyword evidence="2" id="KW-0812">Transmembrane</keyword>
<feature type="region of interest" description="Disordered" evidence="1">
    <location>
        <begin position="221"/>
        <end position="243"/>
    </location>
</feature>
<feature type="transmembrane region" description="Helical" evidence="2">
    <location>
        <begin position="330"/>
        <end position="351"/>
    </location>
</feature>
<accession>A0A423TKK5</accession>
<comment type="caution">
    <text evidence="3">The sequence shown here is derived from an EMBL/GenBank/DDBJ whole genome shotgun (WGS) entry which is preliminary data.</text>
</comment>
<feature type="region of interest" description="Disordered" evidence="1">
    <location>
        <begin position="130"/>
        <end position="177"/>
    </location>
</feature>
<evidence type="ECO:0000256" key="2">
    <source>
        <dbReference type="SAM" id="Phobius"/>
    </source>
</evidence>
<feature type="compositionally biased region" description="Pro residues" evidence="1">
    <location>
        <begin position="166"/>
        <end position="177"/>
    </location>
</feature>
<dbReference type="Proteomes" id="UP000283509">
    <property type="component" value="Unassembled WGS sequence"/>
</dbReference>
<evidence type="ECO:0000256" key="1">
    <source>
        <dbReference type="SAM" id="MobiDB-lite"/>
    </source>
</evidence>
<feature type="transmembrane region" description="Helical" evidence="2">
    <location>
        <begin position="302"/>
        <end position="324"/>
    </location>
</feature>
<feature type="compositionally biased region" description="Low complexity" evidence="1">
    <location>
        <begin position="153"/>
        <end position="165"/>
    </location>
</feature>
<reference evidence="3 4" key="1">
    <citation type="submission" date="2018-04" db="EMBL/GenBank/DDBJ databases">
        <authorList>
            <person name="Zhang X."/>
            <person name="Yuan J."/>
            <person name="Li F."/>
            <person name="Xiang J."/>
        </authorList>
    </citation>
    <scope>NUCLEOTIDE SEQUENCE [LARGE SCALE GENOMIC DNA]</scope>
    <source>
        <tissue evidence="3">Muscle</tissue>
    </source>
</reference>
<reference evidence="3 4" key="2">
    <citation type="submission" date="2019-01" db="EMBL/GenBank/DDBJ databases">
        <title>The decoding of complex shrimp genome reveals the adaptation for benthos swimmer, frequently molting mechanism and breeding impact on genome.</title>
        <authorList>
            <person name="Sun Y."/>
            <person name="Gao Y."/>
            <person name="Yu Y."/>
        </authorList>
    </citation>
    <scope>NUCLEOTIDE SEQUENCE [LARGE SCALE GENOMIC DNA]</scope>
    <source>
        <tissue evidence="3">Muscle</tissue>
    </source>
</reference>
<feature type="transmembrane region" description="Helical" evidence="2">
    <location>
        <begin position="268"/>
        <end position="290"/>
    </location>
</feature>
<protein>
    <submittedName>
        <fullName evidence="3">Uncharacterized protein</fullName>
    </submittedName>
</protein>
<dbReference type="EMBL" id="QCYY01001587">
    <property type="protein sequence ID" value="ROT76947.1"/>
    <property type="molecule type" value="Genomic_DNA"/>
</dbReference>
<keyword evidence="2" id="KW-0472">Membrane</keyword>
<evidence type="ECO:0000313" key="4">
    <source>
        <dbReference type="Proteomes" id="UP000283509"/>
    </source>
</evidence>
<feature type="region of interest" description="Disordered" evidence="1">
    <location>
        <begin position="513"/>
        <end position="556"/>
    </location>
</feature>
<feature type="compositionally biased region" description="Pro residues" evidence="1">
    <location>
        <begin position="142"/>
        <end position="152"/>
    </location>
</feature>
<organism evidence="3 4">
    <name type="scientific">Penaeus vannamei</name>
    <name type="common">Whiteleg shrimp</name>
    <name type="synonym">Litopenaeus vannamei</name>
    <dbReference type="NCBI Taxonomy" id="6689"/>
    <lineage>
        <taxon>Eukaryota</taxon>
        <taxon>Metazoa</taxon>
        <taxon>Ecdysozoa</taxon>
        <taxon>Arthropoda</taxon>
        <taxon>Crustacea</taxon>
        <taxon>Multicrustacea</taxon>
        <taxon>Malacostraca</taxon>
        <taxon>Eumalacostraca</taxon>
        <taxon>Eucarida</taxon>
        <taxon>Decapoda</taxon>
        <taxon>Dendrobranchiata</taxon>
        <taxon>Penaeoidea</taxon>
        <taxon>Penaeidae</taxon>
        <taxon>Penaeus</taxon>
    </lineage>
</organism>
<keyword evidence="2" id="KW-1133">Transmembrane helix</keyword>
<sequence>MPPSRIRMHASNGPRLLLALPSAVSRREGGRKWSSCSLLWLRFSSRLNSFSVFRHHYPLPFPSLSLLNPPSTPSPVTYSPSSPILTFTVPIPYPILFFRSILHSPLSYPCLHHFFTLLFHPPLSLTSAPSPNSSFHPHPRPRPITPLIPLPPTLTHAPHTLTLTHTPPPQHPLPSLPHPHLLLPSLTPLPTHPPLHQHLHPLIRTTLFLISPHPHSLPFHHPLPLPQSPHSPSHLPSPPLPPPSPHLTPSSFLLTLTTQNSLSHISSFLPLLLSFSFFLPLFFFLISPLLSPSHSVLCHPLLFRLFLLPLLPLLLFSLPFPISLTYPHPSFFFSSLYLLLNSLLFPSPFSLPSSLQPSWTLPLLHPISTQSSLSFLSLFHPFLPHPFPPSLPLQNFSFPSYSISTSPSLSILSGPDPFPHRFPPLPLHFSLLLNHLLLLSLPPHSPPTPPSFSSLSSPQASPVPFAPSPLPSLPSPLTLLLSPSPFPPTFLLSTLPPTSFPLLPPASDSLSLPPTLLLSPPPSHPSPSPNPRSLSPHPSPPPLPIHQESSYPHGVCADGRSKIRRFAFKSFLSQRNGARR</sequence>
<feature type="compositionally biased region" description="Pro residues" evidence="1">
    <location>
        <begin position="519"/>
        <end position="530"/>
    </location>
</feature>
<evidence type="ECO:0000313" key="3">
    <source>
        <dbReference type="EMBL" id="ROT76947.1"/>
    </source>
</evidence>
<dbReference type="AlphaFoldDB" id="A0A423TKK5"/>
<proteinExistence type="predicted"/>